<dbReference type="GO" id="GO:0009279">
    <property type="term" value="C:cell outer membrane"/>
    <property type="evidence" value="ECO:0007669"/>
    <property type="project" value="UniProtKB-SubCell"/>
</dbReference>
<dbReference type="CDD" id="cd01347">
    <property type="entry name" value="ligand_gated_channel"/>
    <property type="match status" value="1"/>
</dbReference>
<feature type="domain" description="TonB-dependent receptor-like beta-barrel" evidence="17">
    <location>
        <begin position="250"/>
        <end position="717"/>
    </location>
</feature>
<evidence type="ECO:0000313" key="20">
    <source>
        <dbReference type="Proteomes" id="UP000244248"/>
    </source>
</evidence>
<dbReference type="FunFam" id="2.170.130.10:FF:000010">
    <property type="entry name" value="Ferripyoverdine receptor"/>
    <property type="match status" value="1"/>
</dbReference>
<dbReference type="PANTHER" id="PTHR32552">
    <property type="entry name" value="FERRICHROME IRON RECEPTOR-RELATED"/>
    <property type="match status" value="1"/>
</dbReference>
<protein>
    <submittedName>
        <fullName evidence="19">TonB-dependent siderophore receptor</fullName>
    </submittedName>
</protein>
<evidence type="ECO:0000256" key="12">
    <source>
        <dbReference type="ARBA" id="ARBA00023170"/>
    </source>
</evidence>
<keyword evidence="10 15" id="KW-0798">TonB box</keyword>
<evidence type="ECO:0000256" key="13">
    <source>
        <dbReference type="ARBA" id="ARBA00023237"/>
    </source>
</evidence>
<dbReference type="InterPro" id="IPR036942">
    <property type="entry name" value="Beta-barrel_TonB_sf"/>
</dbReference>
<evidence type="ECO:0000256" key="1">
    <source>
        <dbReference type="ARBA" id="ARBA00004571"/>
    </source>
</evidence>
<evidence type="ECO:0000313" key="19">
    <source>
        <dbReference type="EMBL" id="PTU30908.1"/>
    </source>
</evidence>
<dbReference type="PANTHER" id="PTHR32552:SF74">
    <property type="entry name" value="HYDROXAMATE SIDEROPHORE RECEPTOR FHUE"/>
    <property type="match status" value="1"/>
</dbReference>
<organism evidence="19 20">
    <name type="scientific">Stenotrophobium rhamnosiphilum</name>
    <dbReference type="NCBI Taxonomy" id="2029166"/>
    <lineage>
        <taxon>Bacteria</taxon>
        <taxon>Pseudomonadati</taxon>
        <taxon>Pseudomonadota</taxon>
        <taxon>Gammaproteobacteria</taxon>
        <taxon>Nevskiales</taxon>
        <taxon>Nevskiaceae</taxon>
        <taxon>Stenotrophobium</taxon>
    </lineage>
</organism>
<dbReference type="Pfam" id="PF00593">
    <property type="entry name" value="TonB_dep_Rec_b-barrel"/>
    <property type="match status" value="1"/>
</dbReference>
<keyword evidence="6 14" id="KW-0812">Transmembrane</keyword>
<evidence type="ECO:0000256" key="16">
    <source>
        <dbReference type="SAM" id="SignalP"/>
    </source>
</evidence>
<proteinExistence type="inferred from homology"/>
<name>A0A2T5MEA3_9GAMM</name>
<dbReference type="InterPro" id="IPR012910">
    <property type="entry name" value="Plug_dom"/>
</dbReference>
<dbReference type="InterPro" id="IPR037066">
    <property type="entry name" value="Plug_dom_sf"/>
</dbReference>
<dbReference type="Gene3D" id="2.170.130.10">
    <property type="entry name" value="TonB-dependent receptor, plug domain"/>
    <property type="match status" value="1"/>
</dbReference>
<evidence type="ECO:0000259" key="17">
    <source>
        <dbReference type="Pfam" id="PF00593"/>
    </source>
</evidence>
<comment type="subcellular location">
    <subcellularLocation>
        <location evidence="1 14">Cell outer membrane</location>
        <topology evidence="1 14">Multi-pass membrane protein</topology>
    </subcellularLocation>
</comment>
<dbReference type="EMBL" id="QANS01000004">
    <property type="protein sequence ID" value="PTU30908.1"/>
    <property type="molecule type" value="Genomic_DNA"/>
</dbReference>
<comment type="caution">
    <text evidence="19">The sequence shown here is derived from an EMBL/GenBank/DDBJ whole genome shotgun (WGS) entry which is preliminary data.</text>
</comment>
<evidence type="ECO:0000256" key="6">
    <source>
        <dbReference type="ARBA" id="ARBA00022692"/>
    </source>
</evidence>
<keyword evidence="9" id="KW-0406">Ion transport</keyword>
<reference evidence="19 20" key="1">
    <citation type="submission" date="2018-04" db="EMBL/GenBank/DDBJ databases">
        <title>Novel species isolated from glacier.</title>
        <authorList>
            <person name="Liu Q."/>
            <person name="Xin Y.-H."/>
        </authorList>
    </citation>
    <scope>NUCLEOTIDE SEQUENCE [LARGE SCALE GENOMIC DNA]</scope>
    <source>
        <strain evidence="19 20">GT1R17</strain>
    </source>
</reference>
<dbReference type="InterPro" id="IPR010105">
    <property type="entry name" value="TonB_sidphr_rcpt"/>
</dbReference>
<feature type="chain" id="PRO_5015747947" evidence="16">
    <location>
        <begin position="22"/>
        <end position="747"/>
    </location>
</feature>
<dbReference type="InterPro" id="IPR000531">
    <property type="entry name" value="Beta-barrel_TonB"/>
</dbReference>
<dbReference type="GO" id="GO:0015344">
    <property type="term" value="F:siderophore uptake transmembrane transporter activity"/>
    <property type="evidence" value="ECO:0007669"/>
    <property type="project" value="TreeGrafter"/>
</dbReference>
<accession>A0A2T5MEA3</accession>
<keyword evidence="20" id="KW-1185">Reference proteome</keyword>
<keyword evidence="7 16" id="KW-0732">Signal</keyword>
<dbReference type="Gene3D" id="2.40.170.20">
    <property type="entry name" value="TonB-dependent receptor, beta-barrel domain"/>
    <property type="match status" value="1"/>
</dbReference>
<comment type="similarity">
    <text evidence="2 14 15">Belongs to the TonB-dependent receptor family.</text>
</comment>
<dbReference type="AlphaFoldDB" id="A0A2T5MEA3"/>
<feature type="domain" description="TonB-dependent receptor plug" evidence="18">
    <location>
        <begin position="71"/>
        <end position="171"/>
    </location>
</feature>
<evidence type="ECO:0000256" key="5">
    <source>
        <dbReference type="ARBA" id="ARBA00022496"/>
    </source>
</evidence>
<sequence>MNKLLVAATFAAFTHMPLVVAQSSADTNTQNSTATSEGDAQQLPTVVVTGTSETSYTVKDSAASTKLPMSLRETPQSVTIITRERMEDQKLTSIRDVLDNTNGVYTYSWDTERVLFTSRGFIIDNLMYDGVQTAMSADTSSIDDTLDTALYDRIEIVRGATGLMTGAGSPSASVNLVRKHADSKTFEGEAGLSAGMWNNYRGDVDLSLPLTQDGSVRARVVGAYQYNQSYQDLYRRRKPVFYAIVDADITPKTLLSVGYDFQETRARGNTWGSFPMFFSDGTRTDWARSVTTAADWTFWNKRTQSVFAELKHDFDNGWALRSTITHRWKDGEYKLLYFGGFPDRVTGLGLDLGPDYDQDPGGNPDVISASYFGHETDRLNVLDVYASGPFNLFGRKHELVAGISGSRLTQAGRNLNNVDGGMATPGNFYNWDGSYPEPQYNENPDDIDFTSAVTTQRSAYTAVRLSLADPLKLIAGVRYTNWKSEGSATEGASYGAHPFVPYAGLVGDVGMGFSVFGSYTEIFNPQGNRDVSGKYLDPIDGRSVEAGIKGTHLNGRLNTSLTIFDTRQNNVAVPDLDSNGDPIPVIGYPNQQASIAIDGTRTRGFEVEVAGELARRWNLSLGWSYYNLRDADGNAVNPHIPRTLVRLFTTWSPAGEWSRLTIGGGANWQGSSYVDSLAHPATAPSGHVDQQGALLVNLMTRYQFTPSLSLQLNGSNLLDRKYYILDNYDNSSYGAPANVSASLNFRF</sequence>
<dbReference type="InterPro" id="IPR039426">
    <property type="entry name" value="TonB-dep_rcpt-like"/>
</dbReference>
<evidence type="ECO:0000256" key="8">
    <source>
        <dbReference type="ARBA" id="ARBA00023004"/>
    </source>
</evidence>
<evidence type="ECO:0000256" key="9">
    <source>
        <dbReference type="ARBA" id="ARBA00023065"/>
    </source>
</evidence>
<feature type="signal peptide" evidence="16">
    <location>
        <begin position="1"/>
        <end position="21"/>
    </location>
</feature>
<evidence type="ECO:0000256" key="2">
    <source>
        <dbReference type="ARBA" id="ARBA00009810"/>
    </source>
</evidence>
<dbReference type="Pfam" id="PF07715">
    <property type="entry name" value="Plug"/>
    <property type="match status" value="1"/>
</dbReference>
<evidence type="ECO:0000256" key="14">
    <source>
        <dbReference type="PROSITE-ProRule" id="PRU01360"/>
    </source>
</evidence>
<evidence type="ECO:0000256" key="10">
    <source>
        <dbReference type="ARBA" id="ARBA00023077"/>
    </source>
</evidence>
<evidence type="ECO:0000256" key="15">
    <source>
        <dbReference type="RuleBase" id="RU003357"/>
    </source>
</evidence>
<dbReference type="NCBIfam" id="TIGR01783">
    <property type="entry name" value="TonB-siderophor"/>
    <property type="match status" value="1"/>
</dbReference>
<evidence type="ECO:0000256" key="4">
    <source>
        <dbReference type="ARBA" id="ARBA00022452"/>
    </source>
</evidence>
<evidence type="ECO:0000259" key="18">
    <source>
        <dbReference type="Pfam" id="PF07715"/>
    </source>
</evidence>
<evidence type="ECO:0000256" key="11">
    <source>
        <dbReference type="ARBA" id="ARBA00023136"/>
    </source>
</evidence>
<dbReference type="RefSeq" id="WP_107940493.1">
    <property type="nucleotide sequence ID" value="NZ_QANS01000004.1"/>
</dbReference>
<dbReference type="PROSITE" id="PS52016">
    <property type="entry name" value="TONB_DEPENDENT_REC_3"/>
    <property type="match status" value="1"/>
</dbReference>
<keyword evidence="3 14" id="KW-0813">Transport</keyword>
<keyword evidence="8" id="KW-0408">Iron</keyword>
<dbReference type="SUPFAM" id="SSF56935">
    <property type="entry name" value="Porins"/>
    <property type="match status" value="1"/>
</dbReference>
<keyword evidence="11 14" id="KW-0472">Membrane</keyword>
<evidence type="ECO:0000256" key="7">
    <source>
        <dbReference type="ARBA" id="ARBA00022729"/>
    </source>
</evidence>
<evidence type="ECO:0000256" key="3">
    <source>
        <dbReference type="ARBA" id="ARBA00022448"/>
    </source>
</evidence>
<keyword evidence="13 14" id="KW-0998">Cell outer membrane</keyword>
<dbReference type="Proteomes" id="UP000244248">
    <property type="component" value="Unassembled WGS sequence"/>
</dbReference>
<gene>
    <name evidence="19" type="ORF">CJD38_11390</name>
</gene>
<keyword evidence="12 19" id="KW-0675">Receptor</keyword>
<dbReference type="GO" id="GO:0015891">
    <property type="term" value="P:siderophore transport"/>
    <property type="evidence" value="ECO:0007669"/>
    <property type="project" value="InterPro"/>
</dbReference>
<dbReference type="GO" id="GO:0038023">
    <property type="term" value="F:signaling receptor activity"/>
    <property type="evidence" value="ECO:0007669"/>
    <property type="project" value="InterPro"/>
</dbReference>
<dbReference type="OrthoDB" id="8663017at2"/>
<keyword evidence="4 14" id="KW-1134">Transmembrane beta strand</keyword>
<keyword evidence="5" id="KW-0410">Iron transport</keyword>